<proteinExistence type="predicted"/>
<evidence type="ECO:0000256" key="1">
    <source>
        <dbReference type="SAM" id="Phobius"/>
    </source>
</evidence>
<reference evidence="2" key="2">
    <citation type="submission" date="2021-08" db="EMBL/GenBank/DDBJ databases">
        <authorList>
            <person name="Tani A."/>
            <person name="Ola A."/>
            <person name="Ogura Y."/>
            <person name="Katsura K."/>
            <person name="Hayashi T."/>
        </authorList>
    </citation>
    <scope>NUCLEOTIDE SEQUENCE</scope>
    <source>
        <strain evidence="2">DSM 17168</strain>
    </source>
</reference>
<reference evidence="2" key="1">
    <citation type="journal article" date="2021" name="Front. Microbiol.">
        <title>Comprehensive Comparative Genomics and Phenotyping of Methylobacterium Species.</title>
        <authorList>
            <person name="Alessa O."/>
            <person name="Ogura Y."/>
            <person name="Fujitani Y."/>
            <person name="Takami H."/>
            <person name="Hayashi T."/>
            <person name="Sahin N."/>
            <person name="Tani A."/>
        </authorList>
    </citation>
    <scope>NUCLEOTIDE SEQUENCE</scope>
    <source>
        <strain evidence="2">DSM 17168</strain>
    </source>
</reference>
<feature type="transmembrane region" description="Helical" evidence="1">
    <location>
        <begin position="21"/>
        <end position="39"/>
    </location>
</feature>
<keyword evidence="3" id="KW-1185">Reference proteome</keyword>
<dbReference type="RefSeq" id="WP_238239975.1">
    <property type="nucleotide sequence ID" value="NZ_BPQQ01000060.1"/>
</dbReference>
<evidence type="ECO:0000313" key="3">
    <source>
        <dbReference type="Proteomes" id="UP001055153"/>
    </source>
</evidence>
<dbReference type="EMBL" id="BPQQ01000060">
    <property type="protein sequence ID" value="GJE02789.1"/>
    <property type="molecule type" value="Genomic_DNA"/>
</dbReference>
<keyword evidence="1" id="KW-1133">Transmembrane helix</keyword>
<dbReference type="Proteomes" id="UP001055153">
    <property type="component" value="Unassembled WGS sequence"/>
</dbReference>
<comment type="caution">
    <text evidence="2">The sequence shown here is derived from an EMBL/GenBank/DDBJ whole genome shotgun (WGS) entry which is preliminary data.</text>
</comment>
<name>A0ABQ4SHY3_9HYPH</name>
<sequence length="45" mass="4846">MRRSPHSRQAAPKRSVSRGSVVLIVLGAVVGIAGIYFASQDFFGR</sequence>
<protein>
    <submittedName>
        <fullName evidence="2">Uncharacterized protein</fullName>
    </submittedName>
</protein>
<keyword evidence="1" id="KW-0472">Membrane</keyword>
<accession>A0ABQ4SHY3</accession>
<keyword evidence="1" id="KW-0812">Transmembrane</keyword>
<evidence type="ECO:0000313" key="2">
    <source>
        <dbReference type="EMBL" id="GJE02789.1"/>
    </source>
</evidence>
<organism evidence="2 3">
    <name type="scientific">Methylobacterium isbiliense</name>
    <dbReference type="NCBI Taxonomy" id="315478"/>
    <lineage>
        <taxon>Bacteria</taxon>
        <taxon>Pseudomonadati</taxon>
        <taxon>Pseudomonadota</taxon>
        <taxon>Alphaproteobacteria</taxon>
        <taxon>Hyphomicrobiales</taxon>
        <taxon>Methylobacteriaceae</taxon>
        <taxon>Methylobacterium</taxon>
    </lineage>
</organism>
<gene>
    <name evidence="2" type="ORF">GMJLKIPL_4738</name>
</gene>